<dbReference type="Gene3D" id="3.30.70.1020">
    <property type="entry name" value="Trehalose-6-phosphate phosphatase related protein, domain 2"/>
    <property type="match status" value="1"/>
</dbReference>
<sequence>MTVFVCSLVLPKTVHFGLPNVPPSRQVKSSCDNSQPDAPPPVTGKSDALGASIRHLSPEPADITPPHTPPNAGWPGSFSPGPFSNEDGFRMQLPSDSTVPNDDVDSKLDSRVKYLRPHVGSPLQAEIFEQRSQRNTNGEDHNAVLQRLPPQRGNTDGASAGTWTIVDARQGNGGLRNAVNAAVRDGKISHCTWIGTLGMRTDAVEGTQQKMDIEDALATEHDMLAVFCSDKDWEGHYPQFCKQILWPVFHYQMPDGPKSRAYEDHSWKYYVNLNQRFADKIVENWKRGDVIWVHDYHLLLVPRMVRKRLPDAKIGFYLHVPFPSSEIFRSLAFRQELLQGILGANLIGFQVQEYARHFLQTCSRLLSVESTTKGIQLDDRFVDVASLAIGIDSLIMNKYRGASEVIWWLRTLQSRYKDKRLIVGRDKLDHVRGVHQKLLSYELFLNENPEWRGKVVLIQIALSSSERTGLDRTVSDIVARINSSTANLAYQPVVYLKQDIDYAQYLALLSIADALVITSQREGMELTSHEYIICQDGRINPQQNYGPLILSEFTGTSSLFNGNELSVNPWSYRQCADAIKMALEMTKDEKKRRWEKLYEAVTRHTGADWFGELNTHLNRAYEEQHMRDQTSVPRLSIKKVLTQYGNANRRLILLGFEGTLVNWGPVNQIAPISPQRTITLLNELLMDDRNIVYVMSGRSPEELEGIIRMVPNLGVIAENGCFVRYYGSNGWTEMANSAHIEDWKKSVKQLMTYFLERTPGSEIEERHCSLHFHCRDVEGSDTAFRQVSACASQVNDVYESQNVHAVAVDHSVIVEPTDCNTAIAIEKAFNGLKARLSLGSDENMFDFVMVLGCGRHEEKVFKWANALQKCGKVRSTVTVSLGHRSTEAKTTLSRGVTGEFPDVSLYIKCED</sequence>
<accession>A0AB34FBE1</accession>
<dbReference type="PANTHER" id="PTHR10788">
    <property type="entry name" value="TREHALOSE-6-PHOSPHATE SYNTHASE"/>
    <property type="match status" value="1"/>
</dbReference>
<organism evidence="6 7">
    <name type="scientific">Purpureocillium lavendulum</name>
    <dbReference type="NCBI Taxonomy" id="1247861"/>
    <lineage>
        <taxon>Eukaryota</taxon>
        <taxon>Fungi</taxon>
        <taxon>Dikarya</taxon>
        <taxon>Ascomycota</taxon>
        <taxon>Pezizomycotina</taxon>
        <taxon>Sordariomycetes</taxon>
        <taxon>Hypocreomycetidae</taxon>
        <taxon>Hypocreales</taxon>
        <taxon>Ophiocordycipitaceae</taxon>
        <taxon>Purpureocillium</taxon>
    </lineage>
</organism>
<dbReference type="Proteomes" id="UP001163105">
    <property type="component" value="Unassembled WGS sequence"/>
</dbReference>
<evidence type="ECO:0000256" key="3">
    <source>
        <dbReference type="ARBA" id="ARBA00022490"/>
    </source>
</evidence>
<name>A0AB34FBE1_9HYPO</name>
<dbReference type="FunFam" id="3.30.70.1020:FF:000001">
    <property type="entry name" value="Alpha,alpha-trehalose-phosphate synthase [UDP-forming] 1"/>
    <property type="match status" value="1"/>
</dbReference>
<dbReference type="GO" id="GO:0030234">
    <property type="term" value="F:enzyme regulator activity"/>
    <property type="evidence" value="ECO:0007669"/>
    <property type="project" value="UniProtKB-ARBA"/>
</dbReference>
<dbReference type="SUPFAM" id="SSF56784">
    <property type="entry name" value="HAD-like"/>
    <property type="match status" value="1"/>
</dbReference>
<dbReference type="PANTHER" id="PTHR10788:SF15">
    <property type="entry name" value="TREHALOSE SYNTHASE COMPLEX REGULATORY SUBUNIT TPS3-RELATED"/>
    <property type="match status" value="1"/>
</dbReference>
<dbReference type="GO" id="GO:0003825">
    <property type="term" value="F:alpha,alpha-trehalose-phosphate synthase (UDP-forming) activity"/>
    <property type="evidence" value="ECO:0007669"/>
    <property type="project" value="TreeGrafter"/>
</dbReference>
<keyword evidence="3" id="KW-0963">Cytoplasm</keyword>
<evidence type="ECO:0000313" key="6">
    <source>
        <dbReference type="EMBL" id="KAJ6436338.1"/>
    </source>
</evidence>
<feature type="region of interest" description="Disordered" evidence="5">
    <location>
        <begin position="18"/>
        <end position="105"/>
    </location>
</feature>
<dbReference type="InterPro" id="IPR023214">
    <property type="entry name" value="HAD_sf"/>
</dbReference>
<dbReference type="CDD" id="cd03788">
    <property type="entry name" value="GT20_TPS"/>
    <property type="match status" value="1"/>
</dbReference>
<evidence type="ECO:0000256" key="4">
    <source>
        <dbReference type="ARBA" id="ARBA00022553"/>
    </source>
</evidence>
<evidence type="ECO:0000313" key="7">
    <source>
        <dbReference type="Proteomes" id="UP001163105"/>
    </source>
</evidence>
<keyword evidence="4" id="KW-0597">Phosphoprotein</keyword>
<dbReference type="AlphaFoldDB" id="A0AB34FBE1"/>
<dbReference type="FunFam" id="3.40.50.2000:FF:000036">
    <property type="entry name" value="Alpha,alpha-trehalose-phosphate synthase subunit Tps2"/>
    <property type="match status" value="1"/>
</dbReference>
<gene>
    <name evidence="6" type="primary">TSL1</name>
    <name evidence="6" type="ORF">O9K51_11161</name>
</gene>
<dbReference type="InterPro" id="IPR001830">
    <property type="entry name" value="Glyco_trans_20"/>
</dbReference>
<protein>
    <submittedName>
        <fullName evidence="6">Alpha,alpha-trehalose phosphate synthase subunit</fullName>
    </submittedName>
</protein>
<dbReference type="GO" id="GO:0005992">
    <property type="term" value="P:trehalose biosynthetic process"/>
    <property type="evidence" value="ECO:0007669"/>
    <property type="project" value="InterPro"/>
</dbReference>
<dbReference type="Gene3D" id="3.40.50.1000">
    <property type="entry name" value="HAD superfamily/HAD-like"/>
    <property type="match status" value="1"/>
</dbReference>
<reference evidence="6" key="1">
    <citation type="submission" date="2023-01" db="EMBL/GenBank/DDBJ databases">
        <title>The growth and conidiation of Purpureocillium lavendulum are regulated by nitrogen source and histone H3K14 acetylation.</title>
        <authorList>
            <person name="Tang P."/>
            <person name="Han J."/>
            <person name="Zhang C."/>
            <person name="Tang P."/>
            <person name="Qi F."/>
            <person name="Zhang K."/>
            <person name="Liang L."/>
        </authorList>
    </citation>
    <scope>NUCLEOTIDE SEQUENCE</scope>
    <source>
        <strain evidence="6">YMF1.00683</strain>
    </source>
</reference>
<evidence type="ECO:0000256" key="2">
    <source>
        <dbReference type="ARBA" id="ARBA00005409"/>
    </source>
</evidence>
<evidence type="ECO:0000256" key="1">
    <source>
        <dbReference type="ARBA" id="ARBA00004496"/>
    </source>
</evidence>
<evidence type="ECO:0000256" key="5">
    <source>
        <dbReference type="SAM" id="MobiDB-lite"/>
    </source>
</evidence>
<dbReference type="GO" id="GO:0005946">
    <property type="term" value="C:alpha,alpha-trehalose-phosphate synthase complex (UDP-forming)"/>
    <property type="evidence" value="ECO:0007669"/>
    <property type="project" value="TreeGrafter"/>
</dbReference>
<dbReference type="Pfam" id="PF02358">
    <property type="entry name" value="Trehalose_PPase"/>
    <property type="match status" value="1"/>
</dbReference>
<dbReference type="GO" id="GO:0004805">
    <property type="term" value="F:trehalose-phosphatase activity"/>
    <property type="evidence" value="ECO:0007669"/>
    <property type="project" value="TreeGrafter"/>
</dbReference>
<comment type="subcellular location">
    <subcellularLocation>
        <location evidence="1">Cytoplasm</location>
    </subcellularLocation>
</comment>
<comment type="caution">
    <text evidence="6">The sequence shown here is derived from an EMBL/GenBank/DDBJ whole genome shotgun (WGS) entry which is preliminary data.</text>
</comment>
<dbReference type="InterPro" id="IPR003337">
    <property type="entry name" value="Trehalose_PPase"/>
</dbReference>
<dbReference type="GO" id="GO:0005829">
    <property type="term" value="C:cytosol"/>
    <property type="evidence" value="ECO:0007669"/>
    <property type="project" value="TreeGrafter"/>
</dbReference>
<dbReference type="Gene3D" id="3.40.50.2000">
    <property type="entry name" value="Glycogen Phosphorylase B"/>
    <property type="match status" value="2"/>
</dbReference>
<dbReference type="EMBL" id="JAQHRD010000024">
    <property type="protein sequence ID" value="KAJ6436338.1"/>
    <property type="molecule type" value="Genomic_DNA"/>
</dbReference>
<proteinExistence type="inferred from homology"/>
<comment type="similarity">
    <text evidence="2">In the N-terminal section; belongs to the glycosyltransferase 20 family.</text>
</comment>
<feature type="compositionally biased region" description="Polar residues" evidence="5">
    <location>
        <begin position="26"/>
        <end position="36"/>
    </location>
</feature>
<dbReference type="Pfam" id="PF00982">
    <property type="entry name" value="Glyco_transf_20"/>
    <property type="match status" value="1"/>
</dbReference>
<keyword evidence="7" id="KW-1185">Reference proteome</keyword>
<dbReference type="FunFam" id="3.40.50.2000:FF:000099">
    <property type="entry name" value="Alpha,alpha-trehalose phosphate synthase subunit, putative"/>
    <property type="match status" value="1"/>
</dbReference>
<dbReference type="SUPFAM" id="SSF53756">
    <property type="entry name" value="UDP-Glycosyltransferase/glycogen phosphorylase"/>
    <property type="match status" value="1"/>
</dbReference>
<dbReference type="InterPro" id="IPR036412">
    <property type="entry name" value="HAD-like_sf"/>
</dbReference>